<accession>A0ACD1HF69</accession>
<name>A0ACD1HF69_9EURO</name>
<evidence type="ECO:0000313" key="2">
    <source>
        <dbReference type="Proteomes" id="UP000249661"/>
    </source>
</evidence>
<reference evidence="1" key="1">
    <citation type="submission" date="2018-02" db="EMBL/GenBank/DDBJ databases">
        <title>The genomes of Aspergillus section Nigri reveals drivers in fungal speciation.</title>
        <authorList>
            <consortium name="DOE Joint Genome Institute"/>
            <person name="Vesth T.C."/>
            <person name="Nybo J."/>
            <person name="Theobald S."/>
            <person name="Brandl J."/>
            <person name="Frisvad J.C."/>
            <person name="Nielsen K.F."/>
            <person name="Lyhne E.K."/>
            <person name="Kogle M.E."/>
            <person name="Kuo A."/>
            <person name="Riley R."/>
            <person name="Clum A."/>
            <person name="Nolan M."/>
            <person name="Lipzen A."/>
            <person name="Salamov A."/>
            <person name="Henrissat B."/>
            <person name="Wiebenga A."/>
            <person name="De vries R.P."/>
            <person name="Grigoriev I.V."/>
            <person name="Mortensen U.H."/>
            <person name="Andersen M.R."/>
            <person name="Baker S.E."/>
        </authorList>
    </citation>
    <scope>NUCLEOTIDE SEQUENCE</scope>
    <source>
        <strain evidence="1">CBS 121060</strain>
    </source>
</reference>
<gene>
    <name evidence="1" type="ORF">BO66DRAFT_37114</name>
</gene>
<protein>
    <submittedName>
        <fullName evidence="1">Uncharacterized protein</fullName>
    </submittedName>
</protein>
<dbReference type="EMBL" id="KZ824945">
    <property type="protein sequence ID" value="RAH72070.1"/>
    <property type="molecule type" value="Genomic_DNA"/>
</dbReference>
<keyword evidence="2" id="KW-1185">Reference proteome</keyword>
<organism evidence="1 2">
    <name type="scientific">Aspergillus aculeatinus CBS 121060</name>
    <dbReference type="NCBI Taxonomy" id="1448322"/>
    <lineage>
        <taxon>Eukaryota</taxon>
        <taxon>Fungi</taxon>
        <taxon>Dikarya</taxon>
        <taxon>Ascomycota</taxon>
        <taxon>Pezizomycotina</taxon>
        <taxon>Eurotiomycetes</taxon>
        <taxon>Eurotiomycetidae</taxon>
        <taxon>Eurotiales</taxon>
        <taxon>Aspergillaceae</taxon>
        <taxon>Aspergillus</taxon>
        <taxon>Aspergillus subgen. Circumdati</taxon>
    </lineage>
</organism>
<dbReference type="Proteomes" id="UP000249661">
    <property type="component" value="Unassembled WGS sequence"/>
</dbReference>
<evidence type="ECO:0000313" key="1">
    <source>
        <dbReference type="EMBL" id="RAH72070.1"/>
    </source>
</evidence>
<sequence length="132" mass="14921">MLCFFLSFSDRSTEYLSRPHVIFLPARPRTVDRRLAGYTVRNAHELIWQVHDYLCRQLGTQAIGTIGSSTLRLSGSMQLVRVAILFAGLRGNSTILYTGTEYMPAKCKITKQHISGLQLAHLFFIVFKAISD</sequence>
<proteinExistence type="predicted"/>